<evidence type="ECO:0000313" key="3">
    <source>
        <dbReference type="Proteomes" id="UP001558652"/>
    </source>
</evidence>
<keyword evidence="3" id="KW-1185">Reference proteome</keyword>
<accession>A0ABD0YGK7</accession>
<protein>
    <submittedName>
        <fullName evidence="2">Uncharacterized protein</fullName>
    </submittedName>
</protein>
<reference evidence="2 3" key="1">
    <citation type="submission" date="2024-07" db="EMBL/GenBank/DDBJ databases">
        <title>Chromosome-level genome assembly of the water stick insect Ranatra chinensis (Heteroptera: Nepidae).</title>
        <authorList>
            <person name="Liu X."/>
        </authorList>
    </citation>
    <scope>NUCLEOTIDE SEQUENCE [LARGE SCALE GENOMIC DNA]</scope>
    <source>
        <strain evidence="2">Cailab_2021Rc</strain>
        <tissue evidence="2">Muscle</tissue>
    </source>
</reference>
<gene>
    <name evidence="2" type="ORF">AAG570_011661</name>
</gene>
<feature type="region of interest" description="Disordered" evidence="1">
    <location>
        <begin position="200"/>
        <end position="227"/>
    </location>
</feature>
<feature type="region of interest" description="Disordered" evidence="1">
    <location>
        <begin position="119"/>
        <end position="160"/>
    </location>
</feature>
<organism evidence="2 3">
    <name type="scientific">Ranatra chinensis</name>
    <dbReference type="NCBI Taxonomy" id="642074"/>
    <lineage>
        <taxon>Eukaryota</taxon>
        <taxon>Metazoa</taxon>
        <taxon>Ecdysozoa</taxon>
        <taxon>Arthropoda</taxon>
        <taxon>Hexapoda</taxon>
        <taxon>Insecta</taxon>
        <taxon>Pterygota</taxon>
        <taxon>Neoptera</taxon>
        <taxon>Paraneoptera</taxon>
        <taxon>Hemiptera</taxon>
        <taxon>Heteroptera</taxon>
        <taxon>Panheteroptera</taxon>
        <taxon>Nepomorpha</taxon>
        <taxon>Nepidae</taxon>
        <taxon>Ranatrinae</taxon>
        <taxon>Ranatra</taxon>
    </lineage>
</organism>
<proteinExistence type="predicted"/>
<name>A0ABD0YGK7_9HEMI</name>
<dbReference type="EMBL" id="JBFDAA010000007">
    <property type="protein sequence ID" value="KAL1130413.1"/>
    <property type="molecule type" value="Genomic_DNA"/>
</dbReference>
<evidence type="ECO:0000313" key="2">
    <source>
        <dbReference type="EMBL" id="KAL1130413.1"/>
    </source>
</evidence>
<dbReference type="AlphaFoldDB" id="A0ABD0YGK7"/>
<sequence>MDHGLGSAMQNEDLMTERISHRQRVARTTSALIDEIAYCDDISQLTDAVTGLFDLYTKHADLKEIVHVIFSWSSTPSSSNPHQGVPPMDDFAHSRHYKLYFLQKGEDILGLPKLKKMMRESRKQAQPLKRRSLLRRTPPPRDNGIEATPGPQEDPDVGVPVHGGVDAPPPHQLFVDLKRFRLISIFSRAVRVEVHVITPGSQNRFGPKNSEQETTNSSMHLAETLIP</sequence>
<comment type="caution">
    <text evidence="2">The sequence shown here is derived from an EMBL/GenBank/DDBJ whole genome shotgun (WGS) entry which is preliminary data.</text>
</comment>
<dbReference type="Proteomes" id="UP001558652">
    <property type="component" value="Unassembled WGS sequence"/>
</dbReference>
<evidence type="ECO:0000256" key="1">
    <source>
        <dbReference type="SAM" id="MobiDB-lite"/>
    </source>
</evidence>